<dbReference type="GO" id="GO:0016616">
    <property type="term" value="F:oxidoreductase activity, acting on the CH-OH group of donors, NAD or NADP as acceptor"/>
    <property type="evidence" value="ECO:0007669"/>
    <property type="project" value="TreeGrafter"/>
</dbReference>
<dbReference type="InterPro" id="IPR020904">
    <property type="entry name" value="Sc_DH/Rdtase_CS"/>
</dbReference>
<dbReference type="Gene3D" id="3.40.50.720">
    <property type="entry name" value="NAD(P)-binding Rossmann-like Domain"/>
    <property type="match status" value="1"/>
</dbReference>
<dbReference type="Proteomes" id="UP000194161">
    <property type="component" value="Chromosome"/>
</dbReference>
<evidence type="ECO:0000313" key="5">
    <source>
        <dbReference type="Proteomes" id="UP000194161"/>
    </source>
</evidence>
<dbReference type="SUPFAM" id="SSF51735">
    <property type="entry name" value="NAD(P)-binding Rossmann-fold domains"/>
    <property type="match status" value="1"/>
</dbReference>
<dbReference type="NCBIfam" id="NF005559">
    <property type="entry name" value="PRK07231.1"/>
    <property type="match status" value="1"/>
</dbReference>
<sequence>MLAGGVFDDALAQQWPRLHEPQHILSPEFGEHGSNLQDPCQGASLANGPSKKRRNVHAGRICLRRGQSRACRRRPRRRGPRWHRYCFLGRREAASPLAACDPENRVMKDERIFRLDDQVAVVTGGAGGIGRAICEMFANVGARVACVDHDGDAAEACARAIREAGGHAIGMACDVSDEAQTLKVAEDVRRELGGPRVLINGAAMLDRSGTILDIDPREWEQVMKVNLTGVYLMSRAVLPAMIEAGGGSVVHIASMHARVGRGGRVSYTSAKGALLQLAKTMAIDHAAQGIRVNTLSPGAVETRRITFRYGTLSPEARRQAESKYLLDRFADPSEIAAAALFLASPASSYMTGADLLVDGGYCAV</sequence>
<proteinExistence type="inferred from homology"/>
<evidence type="ECO:0008006" key="6">
    <source>
        <dbReference type="Google" id="ProtNLM"/>
    </source>
</evidence>
<dbReference type="KEGG" id="bgm:CAL15_00440"/>
<comment type="similarity">
    <text evidence="1">Belongs to the short-chain dehydrogenases/reductases (SDR) family.</text>
</comment>
<protein>
    <recommendedName>
        <fullName evidence="6">Short-chain dehydrogenase</fullName>
    </recommendedName>
</protein>
<name>A0A1W6ZK87_9BORD</name>
<evidence type="ECO:0000256" key="2">
    <source>
        <dbReference type="ARBA" id="ARBA00023002"/>
    </source>
</evidence>
<dbReference type="PANTHER" id="PTHR42760">
    <property type="entry name" value="SHORT-CHAIN DEHYDROGENASES/REDUCTASES FAMILY MEMBER"/>
    <property type="match status" value="1"/>
</dbReference>
<organism evidence="4 5">
    <name type="scientific">Bordetella genomosp. 13</name>
    <dbReference type="NCBI Taxonomy" id="463040"/>
    <lineage>
        <taxon>Bacteria</taxon>
        <taxon>Pseudomonadati</taxon>
        <taxon>Pseudomonadota</taxon>
        <taxon>Betaproteobacteria</taxon>
        <taxon>Burkholderiales</taxon>
        <taxon>Alcaligenaceae</taxon>
        <taxon>Bordetella</taxon>
    </lineage>
</organism>
<dbReference type="PROSITE" id="PS00061">
    <property type="entry name" value="ADH_SHORT"/>
    <property type="match status" value="1"/>
</dbReference>
<keyword evidence="5" id="KW-1185">Reference proteome</keyword>
<accession>A0A1W6ZK87</accession>
<feature type="region of interest" description="Disordered" evidence="3">
    <location>
        <begin position="26"/>
        <end position="52"/>
    </location>
</feature>
<dbReference type="FunFam" id="3.40.50.720:FF:000084">
    <property type="entry name" value="Short-chain dehydrogenase reductase"/>
    <property type="match status" value="1"/>
</dbReference>
<reference evidence="4 5" key="1">
    <citation type="submission" date="2017-05" db="EMBL/GenBank/DDBJ databases">
        <title>Complete and WGS of Bordetella genogroups.</title>
        <authorList>
            <person name="Spilker T."/>
            <person name="LiPuma J."/>
        </authorList>
    </citation>
    <scope>NUCLEOTIDE SEQUENCE [LARGE SCALE GENOMIC DNA]</scope>
    <source>
        <strain evidence="4 5">AU7206</strain>
    </source>
</reference>
<dbReference type="AlphaFoldDB" id="A0A1W6ZK87"/>
<dbReference type="InterPro" id="IPR002347">
    <property type="entry name" value="SDR_fam"/>
</dbReference>
<evidence type="ECO:0000313" key="4">
    <source>
        <dbReference type="EMBL" id="ARP97214.1"/>
    </source>
</evidence>
<dbReference type="InterPro" id="IPR036291">
    <property type="entry name" value="NAD(P)-bd_dom_sf"/>
</dbReference>
<dbReference type="Pfam" id="PF13561">
    <property type="entry name" value="adh_short_C2"/>
    <property type="match status" value="1"/>
</dbReference>
<evidence type="ECO:0000256" key="3">
    <source>
        <dbReference type="SAM" id="MobiDB-lite"/>
    </source>
</evidence>
<dbReference type="STRING" id="463040.CAL15_00440"/>
<dbReference type="CDD" id="cd05233">
    <property type="entry name" value="SDR_c"/>
    <property type="match status" value="1"/>
</dbReference>
<dbReference type="PANTHER" id="PTHR42760:SF115">
    <property type="entry name" value="3-OXOACYL-[ACYL-CARRIER-PROTEIN] REDUCTASE FABG"/>
    <property type="match status" value="1"/>
</dbReference>
<evidence type="ECO:0000256" key="1">
    <source>
        <dbReference type="ARBA" id="ARBA00006484"/>
    </source>
</evidence>
<keyword evidence="2" id="KW-0560">Oxidoreductase</keyword>
<gene>
    <name evidence="4" type="ORF">CAL15_00440</name>
</gene>
<dbReference type="EMBL" id="CP021111">
    <property type="protein sequence ID" value="ARP97214.1"/>
    <property type="molecule type" value="Genomic_DNA"/>
</dbReference>
<dbReference type="PRINTS" id="PR00081">
    <property type="entry name" value="GDHRDH"/>
</dbReference>